<keyword evidence="12" id="KW-0812">Transmembrane</keyword>
<keyword evidence="4 12" id="KW-0472">Membrane</keyword>
<evidence type="ECO:0000313" key="13">
    <source>
        <dbReference type="EMBL" id="MBB3809427.1"/>
    </source>
</evidence>
<dbReference type="RefSeq" id="WP_183751508.1">
    <property type="nucleotide sequence ID" value="NZ_JACICC010000003.1"/>
</dbReference>
<organism evidence="13 14">
    <name type="scientific">Pseudochelatococcus contaminans</name>
    <dbReference type="NCBI Taxonomy" id="1538103"/>
    <lineage>
        <taxon>Bacteria</taxon>
        <taxon>Pseudomonadati</taxon>
        <taxon>Pseudomonadota</taxon>
        <taxon>Alphaproteobacteria</taxon>
        <taxon>Hyphomicrobiales</taxon>
        <taxon>Chelatococcaceae</taxon>
        <taxon>Pseudochelatococcus</taxon>
    </lineage>
</organism>
<feature type="transmembrane region" description="Helical" evidence="12">
    <location>
        <begin position="464"/>
        <end position="486"/>
    </location>
</feature>
<keyword evidence="12" id="KW-1133">Transmembrane helix</keyword>
<dbReference type="GO" id="GO:0016798">
    <property type="term" value="F:hydrolase activity, acting on glycosyl bonds"/>
    <property type="evidence" value="ECO:0007669"/>
    <property type="project" value="UniProtKB-KW"/>
</dbReference>
<dbReference type="AlphaFoldDB" id="A0A7W5Z3J0"/>
<keyword evidence="14" id="KW-1185">Reference proteome</keyword>
<feature type="transmembrane region" description="Helical" evidence="12">
    <location>
        <begin position="498"/>
        <end position="516"/>
    </location>
</feature>
<reference evidence="13 14" key="1">
    <citation type="submission" date="2020-08" db="EMBL/GenBank/DDBJ databases">
        <title>Genomic Encyclopedia of Type Strains, Phase IV (KMG-IV): sequencing the most valuable type-strain genomes for metagenomic binning, comparative biology and taxonomic classification.</title>
        <authorList>
            <person name="Goeker M."/>
        </authorList>
    </citation>
    <scope>NUCLEOTIDE SEQUENCE [LARGE SCALE GENOMIC DNA]</scope>
    <source>
        <strain evidence="13 14">DSM 28760</strain>
    </source>
</reference>
<dbReference type="Proteomes" id="UP000537592">
    <property type="component" value="Unassembled WGS sequence"/>
</dbReference>
<dbReference type="PANTHER" id="PTHR16631:SF17">
    <property type="entry name" value="GLUCAN ENDO-1,3-BETA-GLUCOSIDASE BTGC"/>
    <property type="match status" value="1"/>
</dbReference>
<dbReference type="InterPro" id="IPR017853">
    <property type="entry name" value="GH"/>
</dbReference>
<proteinExistence type="predicted"/>
<keyword evidence="7" id="KW-0961">Cell wall biogenesis/degradation</keyword>
<dbReference type="Gene3D" id="3.20.20.80">
    <property type="entry name" value="Glycosidases"/>
    <property type="match status" value="1"/>
</dbReference>
<feature type="transmembrane region" description="Helical" evidence="12">
    <location>
        <begin position="522"/>
        <end position="540"/>
    </location>
</feature>
<evidence type="ECO:0000256" key="9">
    <source>
        <dbReference type="ARBA" id="ARBA00037649"/>
    </source>
</evidence>
<dbReference type="EMBL" id="JACICC010000003">
    <property type="protein sequence ID" value="MBB3809427.1"/>
    <property type="molecule type" value="Genomic_DNA"/>
</dbReference>
<keyword evidence="13" id="KW-0326">Glycosidase</keyword>
<keyword evidence="8" id="KW-0624">Polysaccharide degradation</keyword>
<evidence type="ECO:0000256" key="3">
    <source>
        <dbReference type="ARBA" id="ARBA00022801"/>
    </source>
</evidence>
<feature type="transmembrane region" description="Helical" evidence="12">
    <location>
        <begin position="350"/>
        <end position="372"/>
    </location>
</feature>
<dbReference type="SUPFAM" id="SSF51445">
    <property type="entry name" value="(Trans)glycosidases"/>
    <property type="match status" value="1"/>
</dbReference>
<dbReference type="GO" id="GO:0071555">
    <property type="term" value="P:cell wall organization"/>
    <property type="evidence" value="ECO:0007669"/>
    <property type="project" value="UniProtKB-KW"/>
</dbReference>
<accession>A0A7W5Z3J0</accession>
<evidence type="ECO:0000256" key="7">
    <source>
        <dbReference type="ARBA" id="ARBA00023316"/>
    </source>
</evidence>
<evidence type="ECO:0000256" key="11">
    <source>
        <dbReference type="ARBA" id="ARBA00043078"/>
    </source>
</evidence>
<keyword evidence="3 13" id="KW-0378">Hydrolase</keyword>
<evidence type="ECO:0000256" key="2">
    <source>
        <dbReference type="ARBA" id="ARBA00022475"/>
    </source>
</evidence>
<keyword evidence="6" id="KW-0119">Carbohydrate metabolism</keyword>
<name>A0A7W5Z3J0_9HYPH</name>
<gene>
    <name evidence="13" type="ORF">FHS81_001509</name>
</gene>
<evidence type="ECO:0000256" key="4">
    <source>
        <dbReference type="ARBA" id="ARBA00023136"/>
    </source>
</evidence>
<dbReference type="InterPro" id="IPR050732">
    <property type="entry name" value="Beta-glucan_modifiers"/>
</dbReference>
<keyword evidence="2" id="KW-1003">Cell membrane</keyword>
<feature type="transmembrane region" description="Helical" evidence="12">
    <location>
        <begin position="319"/>
        <end position="338"/>
    </location>
</feature>
<comment type="subcellular location">
    <subcellularLocation>
        <location evidence="1">Cell membrane</location>
    </subcellularLocation>
</comment>
<dbReference type="PANTHER" id="PTHR16631">
    <property type="entry name" value="GLUCAN 1,3-BETA-GLUCOSIDASE"/>
    <property type="match status" value="1"/>
</dbReference>
<comment type="function">
    <text evidence="9">Glucanases play a role in cell expansion during growth, in cell-cell fusion during mating, and in spore release during sporulation. This enzyme may be involved in beta-glucan degradation. Active on laminarin and lichenan.</text>
</comment>
<dbReference type="GO" id="GO:0005886">
    <property type="term" value="C:plasma membrane"/>
    <property type="evidence" value="ECO:0007669"/>
    <property type="project" value="UniProtKB-SubCell"/>
</dbReference>
<dbReference type="GO" id="GO:0000272">
    <property type="term" value="P:polysaccharide catabolic process"/>
    <property type="evidence" value="ECO:0007669"/>
    <property type="project" value="UniProtKB-KW"/>
</dbReference>
<feature type="transmembrane region" description="Helical" evidence="12">
    <location>
        <begin position="384"/>
        <end position="405"/>
    </location>
</feature>
<feature type="transmembrane region" description="Helical" evidence="12">
    <location>
        <begin position="437"/>
        <end position="458"/>
    </location>
</feature>
<sequence>MRIPAILFVVISVLVAAFWAFVGQPVPMPPSPLVADEKLQCVSYAPFRDGQSPLGDNTVITPEQIDDDLARLAKVTDCVRTYATELNLDKVPEIARKHGLKVLQGIWLGGDPAHTAKEIGVGVQLARQHDDVIIGLIVGNEVLLRGEMSAQDIAATIRRIKERVDVPVTYADVWEFWMRHRELADVVDFVTVHILPYWEDFPVPAEEAGAHIDSIREQVARAFPGKEILIGETGWPSAGRMREGALPSPSAQARALHDILTIAHQKNYRVNVIEGFDQPWKRRLEGTVGGHWGIFDAYTRAPKFAWGQPVVDHPYWKSAALGGILLTGAIFAAAAAGLRRRPAALPSLRWPVWTFVAVSALAAGVTAGWAVAKLPLESLHWWDWLRSGVLVFVAIASPVVAALALTAGVRLPSFAEVLSPRATPSAVGSGLDSTGRLLGWLLIVLTLLATVSALGLVFNPRYLSFPFAAMTGAVFAFIGPAFAGRWQGLPRAARRRGLSETFFAATLAGAAIYIVLNETVSNWQAVWLGGLFLILAASLIRARDGQKPA</sequence>
<evidence type="ECO:0000256" key="8">
    <source>
        <dbReference type="ARBA" id="ARBA00023326"/>
    </source>
</evidence>
<comment type="caution">
    <text evidence="13">The sequence shown here is derived from an EMBL/GenBank/DDBJ whole genome shotgun (WGS) entry which is preliminary data.</text>
</comment>
<evidence type="ECO:0000256" key="1">
    <source>
        <dbReference type="ARBA" id="ARBA00004236"/>
    </source>
</evidence>
<protein>
    <recommendedName>
        <fullName evidence="11">Endo-1,3-beta-glucanase btgC</fullName>
    </recommendedName>
    <alternativeName>
        <fullName evidence="10">Laminarinase btgC</fullName>
    </alternativeName>
</protein>
<keyword evidence="5" id="KW-0325">Glycoprotein</keyword>
<evidence type="ECO:0000256" key="10">
    <source>
        <dbReference type="ARBA" id="ARBA00042373"/>
    </source>
</evidence>
<evidence type="ECO:0000256" key="5">
    <source>
        <dbReference type="ARBA" id="ARBA00023180"/>
    </source>
</evidence>
<evidence type="ECO:0000256" key="6">
    <source>
        <dbReference type="ARBA" id="ARBA00023277"/>
    </source>
</evidence>
<evidence type="ECO:0000313" key="14">
    <source>
        <dbReference type="Proteomes" id="UP000537592"/>
    </source>
</evidence>
<evidence type="ECO:0000256" key="12">
    <source>
        <dbReference type="SAM" id="Phobius"/>
    </source>
</evidence>